<reference evidence="2 3" key="1">
    <citation type="submission" date="2020-07" db="EMBL/GenBank/DDBJ databases">
        <title>Sequencing the genomes of 1000 actinobacteria strains.</title>
        <authorList>
            <person name="Klenk H.-P."/>
        </authorList>
    </citation>
    <scope>NUCLEOTIDE SEQUENCE [LARGE SCALE GENOMIC DNA]</scope>
    <source>
        <strain evidence="2 3">DSM 21349</strain>
    </source>
</reference>
<dbReference type="RefSeq" id="WP_182540489.1">
    <property type="nucleotide sequence ID" value="NZ_JACGXA010000001.1"/>
</dbReference>
<organism evidence="2 3">
    <name type="scientific">Nocardioides ginsengisegetis</name>
    <dbReference type="NCBI Taxonomy" id="661491"/>
    <lineage>
        <taxon>Bacteria</taxon>
        <taxon>Bacillati</taxon>
        <taxon>Actinomycetota</taxon>
        <taxon>Actinomycetes</taxon>
        <taxon>Propionibacteriales</taxon>
        <taxon>Nocardioidaceae</taxon>
        <taxon>Nocardioides</taxon>
    </lineage>
</organism>
<feature type="region of interest" description="Disordered" evidence="1">
    <location>
        <begin position="27"/>
        <end position="46"/>
    </location>
</feature>
<evidence type="ECO:0000313" key="2">
    <source>
        <dbReference type="EMBL" id="MBA8804740.1"/>
    </source>
</evidence>
<evidence type="ECO:0008006" key="4">
    <source>
        <dbReference type="Google" id="ProtNLM"/>
    </source>
</evidence>
<evidence type="ECO:0000256" key="1">
    <source>
        <dbReference type="SAM" id="MobiDB-lite"/>
    </source>
</evidence>
<evidence type="ECO:0000313" key="3">
    <source>
        <dbReference type="Proteomes" id="UP000580910"/>
    </source>
</evidence>
<dbReference type="AlphaFoldDB" id="A0A7W3J210"/>
<dbReference type="EMBL" id="JACGXA010000001">
    <property type="protein sequence ID" value="MBA8804740.1"/>
    <property type="molecule type" value="Genomic_DNA"/>
</dbReference>
<protein>
    <recommendedName>
        <fullName evidence="4">Restriction system protein Mrr-like N-terminal domain-containing protein</fullName>
    </recommendedName>
</protein>
<proteinExistence type="predicted"/>
<name>A0A7W3J210_9ACTN</name>
<accession>A0A7W3J210</accession>
<gene>
    <name evidence="2" type="ORF">FB382_003031</name>
</gene>
<comment type="caution">
    <text evidence="2">The sequence shown here is derived from an EMBL/GenBank/DDBJ whole genome shotgun (WGS) entry which is preliminary data.</text>
</comment>
<keyword evidence="3" id="KW-1185">Reference proteome</keyword>
<sequence length="161" mass="17591">MSDAYCDLCDLPLSTCVHGMPAPPPVEVKPAARTKTPPRVPGTRASAPAAAVEAKPVKADISVRRADAKRTPQRYYRHYILEALVEAGGKGSTDDVLADVERLMEDVLLDGDRDKMPTGELRWRNAARFERKAMLDEGLLLPVTQPGVWELSPEGRSLATD</sequence>
<dbReference type="Proteomes" id="UP000580910">
    <property type="component" value="Unassembled WGS sequence"/>
</dbReference>